<dbReference type="AlphaFoldDB" id="A0A1H7BQ86"/>
<comment type="function">
    <text evidence="1">Antiterminator that binds to cis-acting regulatory sequences on the mRNA in the presence of histidine, thereby suppressing transcription termination and activating the hut operon for histidine utilization.</text>
</comment>
<evidence type="ECO:0000256" key="2">
    <source>
        <dbReference type="ARBA" id="ARBA00009992"/>
    </source>
</evidence>
<keyword evidence="10" id="KW-1185">Reference proteome</keyword>
<dbReference type="CDD" id="cd11640">
    <property type="entry name" value="HutP"/>
    <property type="match status" value="1"/>
</dbReference>
<dbReference type="RefSeq" id="WP_091833616.1">
    <property type="nucleotide sequence ID" value="NZ_FNZK01000017.1"/>
</dbReference>
<evidence type="ECO:0000256" key="7">
    <source>
        <dbReference type="ARBA" id="ARBA00023159"/>
    </source>
</evidence>
<evidence type="ECO:0000256" key="4">
    <source>
        <dbReference type="ARBA" id="ARBA00019377"/>
    </source>
</evidence>
<evidence type="ECO:0000256" key="1">
    <source>
        <dbReference type="ARBA" id="ARBA00002945"/>
    </source>
</evidence>
<name>A0A1H7BQ86_9FIRM</name>
<comment type="similarity">
    <text evidence="2">Belongs to the HutP family.</text>
</comment>
<evidence type="ECO:0000256" key="6">
    <source>
        <dbReference type="ARBA" id="ARBA00023015"/>
    </source>
</evidence>
<dbReference type="Gene3D" id="3.40.1510.10">
    <property type="entry name" value="Hut operon regulatory protein HutP"/>
    <property type="match status" value="1"/>
</dbReference>
<reference evidence="9 10" key="1">
    <citation type="submission" date="2016-10" db="EMBL/GenBank/DDBJ databases">
        <authorList>
            <person name="de Groot N.N."/>
        </authorList>
    </citation>
    <scope>NUCLEOTIDE SEQUENCE [LARGE SCALE GENOMIC DNA]</scope>
    <source>
        <strain evidence="9 10">DSM 2179</strain>
    </source>
</reference>
<evidence type="ECO:0000256" key="3">
    <source>
        <dbReference type="ARBA" id="ARBA00011643"/>
    </source>
</evidence>
<gene>
    <name evidence="9" type="ORF">SAMN05660742_11751</name>
</gene>
<sequence>MELISRMINGVGSAAMLLSMTRTIADEQEIKNYLHESGYFFAVTEVGGNTGRSDFLEKFIKSIIGAVLNNNVVKKEAHEVHAVLHAAVEAKKGVIMDTSSNISVKIAVVRKDPWVAVAIFGESAFYHTTNHERAGLGLMHI</sequence>
<evidence type="ECO:0000313" key="10">
    <source>
        <dbReference type="Proteomes" id="UP000199662"/>
    </source>
</evidence>
<dbReference type="GO" id="GO:0003723">
    <property type="term" value="F:RNA binding"/>
    <property type="evidence" value="ECO:0007669"/>
    <property type="project" value="UniProtKB-KW"/>
</dbReference>
<keyword evidence="7" id="KW-0010">Activator</keyword>
<evidence type="ECO:0000313" key="9">
    <source>
        <dbReference type="EMBL" id="SEJ79356.1"/>
    </source>
</evidence>
<comment type="subunit">
    <text evidence="3">Homohexamer.</text>
</comment>
<accession>A0A1H7BQ86</accession>
<dbReference type="InterPro" id="IPR036482">
    <property type="entry name" value="Regulatory_HutP_sf"/>
</dbReference>
<keyword evidence="6" id="KW-0805">Transcription regulation</keyword>
<dbReference type="Pfam" id="PF09021">
    <property type="entry name" value="HutP"/>
    <property type="match status" value="1"/>
</dbReference>
<dbReference type="SUPFAM" id="SSF111064">
    <property type="entry name" value="Hut operon positive regulatory protein HutP"/>
    <property type="match status" value="1"/>
</dbReference>
<organism evidence="9 10">
    <name type="scientific">Propionispira arboris</name>
    <dbReference type="NCBI Taxonomy" id="84035"/>
    <lineage>
        <taxon>Bacteria</taxon>
        <taxon>Bacillati</taxon>
        <taxon>Bacillota</taxon>
        <taxon>Negativicutes</taxon>
        <taxon>Selenomonadales</taxon>
        <taxon>Selenomonadaceae</taxon>
        <taxon>Propionispira</taxon>
    </lineage>
</organism>
<dbReference type="STRING" id="84035.SAMN05660742_11751"/>
<evidence type="ECO:0000256" key="8">
    <source>
        <dbReference type="ARBA" id="ARBA00023163"/>
    </source>
</evidence>
<dbReference type="Proteomes" id="UP000199662">
    <property type="component" value="Unassembled WGS sequence"/>
</dbReference>
<proteinExistence type="inferred from homology"/>
<protein>
    <recommendedName>
        <fullName evidence="4">Hut operon positive regulatory protein</fullName>
    </recommendedName>
</protein>
<keyword evidence="5" id="KW-0694">RNA-binding</keyword>
<keyword evidence="8" id="KW-0804">Transcription</keyword>
<evidence type="ECO:0000256" key="5">
    <source>
        <dbReference type="ARBA" id="ARBA00022884"/>
    </source>
</evidence>
<dbReference type="InterPro" id="IPR015111">
    <property type="entry name" value="Regulatory_HutP"/>
</dbReference>
<dbReference type="EMBL" id="FNZK01000017">
    <property type="protein sequence ID" value="SEJ79356.1"/>
    <property type="molecule type" value="Genomic_DNA"/>
</dbReference>